<dbReference type="AlphaFoldDB" id="A0A0V0QFI4"/>
<keyword evidence="2" id="KW-0802">TPR repeat</keyword>
<evidence type="ECO:0000256" key="2">
    <source>
        <dbReference type="ARBA" id="ARBA00022803"/>
    </source>
</evidence>
<dbReference type="InParanoid" id="A0A0V0QFI4"/>
<keyword evidence="4" id="KW-1185">Reference proteome</keyword>
<dbReference type="EMBL" id="LDAU01000180">
    <property type="protein sequence ID" value="KRX00966.1"/>
    <property type="molecule type" value="Genomic_DNA"/>
</dbReference>
<evidence type="ECO:0000256" key="1">
    <source>
        <dbReference type="ARBA" id="ARBA00022737"/>
    </source>
</evidence>
<evidence type="ECO:0000313" key="4">
    <source>
        <dbReference type="Proteomes" id="UP000054937"/>
    </source>
</evidence>
<dbReference type="InterPro" id="IPR019734">
    <property type="entry name" value="TPR_rpt"/>
</dbReference>
<accession>A0A0V0QFI4</accession>
<protein>
    <submittedName>
        <fullName evidence="3">Uncharacterized protein</fullName>
    </submittedName>
</protein>
<dbReference type="SMART" id="SM00028">
    <property type="entry name" value="TPR"/>
    <property type="match status" value="2"/>
</dbReference>
<dbReference type="InterPro" id="IPR011990">
    <property type="entry name" value="TPR-like_helical_dom_sf"/>
</dbReference>
<reference evidence="3 4" key="1">
    <citation type="journal article" date="2015" name="Sci. Rep.">
        <title>Genome of the facultative scuticociliatosis pathogen Pseudocohnilembus persalinus provides insight into its virulence through horizontal gene transfer.</title>
        <authorList>
            <person name="Xiong J."/>
            <person name="Wang G."/>
            <person name="Cheng J."/>
            <person name="Tian M."/>
            <person name="Pan X."/>
            <person name="Warren A."/>
            <person name="Jiang C."/>
            <person name="Yuan D."/>
            <person name="Miao W."/>
        </authorList>
    </citation>
    <scope>NUCLEOTIDE SEQUENCE [LARGE SCALE GENOMIC DNA]</scope>
    <source>
        <strain evidence="3">36N120E</strain>
    </source>
</reference>
<sequence length="161" mass="19251">MILEQQKRGLKKQKVDQLFKQLELVREDLNEVYELYDQNLDKHRDLDKIADMYFQQAIVSQHLGETEEALFLYDQIQQIYEKQEDQSNLGVILNNIGNIYYHLKKFYKSERYHQKALKVRKKLKSKQEMVQSYQNLGNIYIEMGDKAKYELRPNGIGTIIS</sequence>
<organism evidence="3 4">
    <name type="scientific">Pseudocohnilembus persalinus</name>
    <name type="common">Ciliate</name>
    <dbReference type="NCBI Taxonomy" id="266149"/>
    <lineage>
        <taxon>Eukaryota</taxon>
        <taxon>Sar</taxon>
        <taxon>Alveolata</taxon>
        <taxon>Ciliophora</taxon>
        <taxon>Intramacronucleata</taxon>
        <taxon>Oligohymenophorea</taxon>
        <taxon>Scuticociliatia</taxon>
        <taxon>Philasterida</taxon>
        <taxon>Pseudocohnilembidae</taxon>
        <taxon>Pseudocohnilembus</taxon>
    </lineage>
</organism>
<proteinExistence type="predicted"/>
<evidence type="ECO:0000313" key="3">
    <source>
        <dbReference type="EMBL" id="KRX00966.1"/>
    </source>
</evidence>
<dbReference type="Proteomes" id="UP000054937">
    <property type="component" value="Unassembled WGS sequence"/>
</dbReference>
<comment type="caution">
    <text evidence="3">The sequence shown here is derived from an EMBL/GenBank/DDBJ whole genome shotgun (WGS) entry which is preliminary data.</text>
</comment>
<gene>
    <name evidence="3" type="ORF">PPERSA_09572</name>
</gene>
<dbReference type="Pfam" id="PF13424">
    <property type="entry name" value="TPR_12"/>
    <property type="match status" value="1"/>
</dbReference>
<dbReference type="SUPFAM" id="SSF48452">
    <property type="entry name" value="TPR-like"/>
    <property type="match status" value="1"/>
</dbReference>
<dbReference type="PANTHER" id="PTHR45641:SF19">
    <property type="entry name" value="NEPHROCYSTIN-3"/>
    <property type="match status" value="1"/>
</dbReference>
<dbReference type="Gene3D" id="1.25.40.10">
    <property type="entry name" value="Tetratricopeptide repeat domain"/>
    <property type="match status" value="1"/>
</dbReference>
<dbReference type="PANTHER" id="PTHR45641">
    <property type="entry name" value="TETRATRICOPEPTIDE REPEAT PROTEIN (AFU_ORTHOLOGUE AFUA_6G03870)"/>
    <property type="match status" value="1"/>
</dbReference>
<keyword evidence="1" id="KW-0677">Repeat</keyword>
<name>A0A0V0QFI4_PSEPJ</name>